<dbReference type="EMBL" id="JAWWNJ010000040">
    <property type="protein sequence ID" value="KAK7020800.1"/>
    <property type="molecule type" value="Genomic_DNA"/>
</dbReference>
<gene>
    <name evidence="1" type="ORF">R3P38DRAFT_3547975</name>
</gene>
<evidence type="ECO:0000313" key="1">
    <source>
        <dbReference type="EMBL" id="KAK7020800.1"/>
    </source>
</evidence>
<evidence type="ECO:0000313" key="2">
    <source>
        <dbReference type="Proteomes" id="UP001362999"/>
    </source>
</evidence>
<reference evidence="1 2" key="1">
    <citation type="journal article" date="2024" name="J Genomics">
        <title>Draft genome sequencing and assembly of Favolaschia claudopus CIRM-BRFM 2984 isolated from oak limbs.</title>
        <authorList>
            <person name="Navarro D."/>
            <person name="Drula E."/>
            <person name="Chaduli D."/>
            <person name="Cazenave R."/>
            <person name="Ahrendt S."/>
            <person name="Wang J."/>
            <person name="Lipzen A."/>
            <person name="Daum C."/>
            <person name="Barry K."/>
            <person name="Grigoriev I.V."/>
            <person name="Favel A."/>
            <person name="Rosso M.N."/>
            <person name="Martin F."/>
        </authorList>
    </citation>
    <scope>NUCLEOTIDE SEQUENCE [LARGE SCALE GENOMIC DNA]</scope>
    <source>
        <strain evidence="1 2">CIRM-BRFM 2984</strain>
    </source>
</reference>
<organism evidence="1 2">
    <name type="scientific">Favolaschia claudopus</name>
    <dbReference type="NCBI Taxonomy" id="2862362"/>
    <lineage>
        <taxon>Eukaryota</taxon>
        <taxon>Fungi</taxon>
        <taxon>Dikarya</taxon>
        <taxon>Basidiomycota</taxon>
        <taxon>Agaricomycotina</taxon>
        <taxon>Agaricomycetes</taxon>
        <taxon>Agaricomycetidae</taxon>
        <taxon>Agaricales</taxon>
        <taxon>Marasmiineae</taxon>
        <taxon>Mycenaceae</taxon>
        <taxon>Favolaschia</taxon>
    </lineage>
</organism>
<keyword evidence="2" id="KW-1185">Reference proteome</keyword>
<evidence type="ECO:0008006" key="3">
    <source>
        <dbReference type="Google" id="ProtNLM"/>
    </source>
</evidence>
<comment type="caution">
    <text evidence="1">The sequence shown here is derived from an EMBL/GenBank/DDBJ whole genome shotgun (WGS) entry which is preliminary data.</text>
</comment>
<name>A0AAW0B5B9_9AGAR</name>
<dbReference type="AlphaFoldDB" id="A0AAW0B5B9"/>
<protein>
    <recommendedName>
        <fullName evidence="3">Polyprotein protein</fullName>
    </recommendedName>
</protein>
<proteinExistence type="predicted"/>
<dbReference type="Proteomes" id="UP001362999">
    <property type="component" value="Unassembled WGS sequence"/>
</dbReference>
<sequence length="149" mass="16319">MFELPKTRVPNYLPKRSAHFWSGNSTIPSFVLADTAALHHKITNMSNRIRQLEEALAILQSSVTEELHPLLDCEFLKIKSIVELHCAVDHLKDLVTSNVAADSEAFPQAEADEAQADGEDTNIYVDTPATLVVEAEEAALLHGNSAAEV</sequence>
<accession>A0AAW0B5B9</accession>